<evidence type="ECO:0000313" key="3">
    <source>
        <dbReference type="EnsemblPlants" id="Kaladp0056s0084.1.v1.1.CDS.1"/>
    </source>
</evidence>
<feature type="region of interest" description="Disordered" evidence="1">
    <location>
        <begin position="84"/>
        <end position="130"/>
    </location>
</feature>
<evidence type="ECO:0000256" key="2">
    <source>
        <dbReference type="SAM" id="Phobius"/>
    </source>
</evidence>
<dbReference type="PANTHER" id="PTHR36794">
    <property type="entry name" value="TRANSMEMBRANE PROTEIN"/>
    <property type="match status" value="1"/>
</dbReference>
<keyword evidence="4" id="KW-1185">Reference proteome</keyword>
<sequence length="130" mass="14380">MASQEKQEEAPQQSQQEAGGPLTVGWIKAIKRQYQWAKQDIETYPYVWASYGVVYGGFGLWLTYRWRALRKLEDRVRILQAKMRERAKEAEAAKSAAKAPSGGNTTAKPADNAPSANSTSTKSSEASKSP</sequence>
<feature type="compositionally biased region" description="Low complexity" evidence="1">
    <location>
        <begin position="10"/>
        <end position="21"/>
    </location>
</feature>
<reference evidence="3" key="1">
    <citation type="submission" date="2021-01" db="UniProtKB">
        <authorList>
            <consortium name="EnsemblPlants"/>
        </authorList>
    </citation>
    <scope>IDENTIFICATION</scope>
</reference>
<name>A0A7N0U7H1_KALFE</name>
<keyword evidence="2" id="KW-1133">Transmembrane helix</keyword>
<accession>A0A7N0U7H1</accession>
<keyword evidence="2" id="KW-0472">Membrane</keyword>
<dbReference type="OMA" id="WASYGVV"/>
<feature type="transmembrane region" description="Helical" evidence="2">
    <location>
        <begin position="46"/>
        <end position="64"/>
    </location>
</feature>
<dbReference type="AlphaFoldDB" id="A0A7N0U7H1"/>
<proteinExistence type="predicted"/>
<dbReference type="Proteomes" id="UP000594263">
    <property type="component" value="Unplaced"/>
</dbReference>
<dbReference type="Gramene" id="Kaladp0056s0084.1.v1.1">
    <property type="protein sequence ID" value="Kaladp0056s0084.1.v1.1.CDS.1"/>
    <property type="gene ID" value="Kaladp0056s0084.v1.1"/>
</dbReference>
<organism evidence="3 4">
    <name type="scientific">Kalanchoe fedtschenkoi</name>
    <name type="common">Lavender scallops</name>
    <name type="synonym">South American air plant</name>
    <dbReference type="NCBI Taxonomy" id="63787"/>
    <lineage>
        <taxon>Eukaryota</taxon>
        <taxon>Viridiplantae</taxon>
        <taxon>Streptophyta</taxon>
        <taxon>Embryophyta</taxon>
        <taxon>Tracheophyta</taxon>
        <taxon>Spermatophyta</taxon>
        <taxon>Magnoliopsida</taxon>
        <taxon>eudicotyledons</taxon>
        <taxon>Gunneridae</taxon>
        <taxon>Pentapetalae</taxon>
        <taxon>Saxifragales</taxon>
        <taxon>Crassulaceae</taxon>
        <taxon>Kalanchoe</taxon>
    </lineage>
</organism>
<keyword evidence="2" id="KW-0812">Transmembrane</keyword>
<evidence type="ECO:0000313" key="4">
    <source>
        <dbReference type="Proteomes" id="UP000594263"/>
    </source>
</evidence>
<dbReference type="EnsemblPlants" id="Kaladp0056s0084.1.v1.1">
    <property type="protein sequence ID" value="Kaladp0056s0084.1.v1.1.CDS.1"/>
    <property type="gene ID" value="Kaladp0056s0084.v1.1"/>
</dbReference>
<feature type="region of interest" description="Disordered" evidence="1">
    <location>
        <begin position="1"/>
        <end position="21"/>
    </location>
</feature>
<protein>
    <submittedName>
        <fullName evidence="3">Uncharacterized protein</fullName>
    </submittedName>
</protein>
<evidence type="ECO:0000256" key="1">
    <source>
        <dbReference type="SAM" id="MobiDB-lite"/>
    </source>
</evidence>
<feature type="compositionally biased region" description="Low complexity" evidence="1">
    <location>
        <begin position="112"/>
        <end position="130"/>
    </location>
</feature>
<dbReference type="PANTHER" id="PTHR36794:SF1">
    <property type="entry name" value="TRANSMEMBRANE PROTEIN"/>
    <property type="match status" value="1"/>
</dbReference>